<dbReference type="Proteomes" id="UP001464555">
    <property type="component" value="Unassembled WGS sequence"/>
</dbReference>
<organism evidence="1 2">
    <name type="scientific">Flavobacterium arundinis</name>
    <dbReference type="NCBI Taxonomy" id="3139143"/>
    <lineage>
        <taxon>Bacteria</taxon>
        <taxon>Pseudomonadati</taxon>
        <taxon>Bacteroidota</taxon>
        <taxon>Flavobacteriia</taxon>
        <taxon>Flavobacteriales</taxon>
        <taxon>Flavobacteriaceae</taxon>
        <taxon>Flavobacterium</taxon>
    </lineage>
</organism>
<comment type="caution">
    <text evidence="1">The sequence shown here is derived from an EMBL/GenBank/DDBJ whole genome shotgun (WGS) entry which is preliminary data.</text>
</comment>
<name>A0ABU9HW09_9FLAO</name>
<protein>
    <recommendedName>
        <fullName evidence="3">SUKH-4 immunity protein</fullName>
    </recommendedName>
</protein>
<evidence type="ECO:0000313" key="2">
    <source>
        <dbReference type="Proteomes" id="UP001464555"/>
    </source>
</evidence>
<keyword evidence="2" id="KW-1185">Reference proteome</keyword>
<dbReference type="EMBL" id="JBBYHR010000004">
    <property type="protein sequence ID" value="MEL1244341.1"/>
    <property type="molecule type" value="Genomic_DNA"/>
</dbReference>
<evidence type="ECO:0000313" key="1">
    <source>
        <dbReference type="EMBL" id="MEL1244341.1"/>
    </source>
</evidence>
<reference evidence="1 2" key="1">
    <citation type="submission" date="2024-04" db="EMBL/GenBank/DDBJ databases">
        <title>Flavobacterium sp. DGU11 16S ribosomal RNA gene Genome sequencing and assembly.</title>
        <authorList>
            <person name="Park S."/>
        </authorList>
    </citation>
    <scope>NUCLEOTIDE SEQUENCE [LARGE SCALE GENOMIC DNA]</scope>
    <source>
        <strain evidence="1 2">DGU11</strain>
    </source>
</reference>
<sequence length="227" mass="27200">MGTLHEVYQLKPWVLMPGAILKVSKDREDLFLEKYPASKDIFNEARGFSSDTFITNSTDGKIERFAMYATERKIDFGESGIYISVQDGSKHGFINFENFLEELAPYLHDALFYVIWDHIISRYEIKDEKLFFETKKNFADWDYDFEEYILANYVSSKQLIAEFYIEKVTEMMLHHVEIINDGEDPKERFYEEEDYENLLLKLRDYKEFISQEKFRELEGWLKLQMID</sequence>
<proteinExistence type="predicted"/>
<evidence type="ECO:0008006" key="3">
    <source>
        <dbReference type="Google" id="ProtNLM"/>
    </source>
</evidence>
<dbReference type="RefSeq" id="WP_341696658.1">
    <property type="nucleotide sequence ID" value="NZ_JBBYHR010000004.1"/>
</dbReference>
<accession>A0ABU9HW09</accession>
<gene>
    <name evidence="1" type="ORF">AAEO56_08730</name>
</gene>